<dbReference type="EMBL" id="CP080095">
    <property type="protein sequence ID" value="QYD68031.1"/>
    <property type="molecule type" value="Genomic_DNA"/>
</dbReference>
<dbReference type="SUPFAM" id="SSF82784">
    <property type="entry name" value="OsmC-like"/>
    <property type="match status" value="1"/>
</dbReference>
<organism evidence="1 2">
    <name type="scientific">Paraburkholderia edwinii</name>
    <dbReference type="NCBI Taxonomy" id="2861782"/>
    <lineage>
        <taxon>Bacteria</taxon>
        <taxon>Pseudomonadati</taxon>
        <taxon>Pseudomonadota</taxon>
        <taxon>Betaproteobacteria</taxon>
        <taxon>Burkholderiales</taxon>
        <taxon>Burkholderiaceae</taxon>
        <taxon>Paraburkholderia</taxon>
    </lineage>
</organism>
<dbReference type="InterPro" id="IPR003718">
    <property type="entry name" value="OsmC/Ohr_fam"/>
</dbReference>
<gene>
    <name evidence="1" type="ORF">KZJ38_17345</name>
</gene>
<evidence type="ECO:0000313" key="2">
    <source>
        <dbReference type="Proteomes" id="UP000826462"/>
    </source>
</evidence>
<reference evidence="1 2" key="1">
    <citation type="submission" date="2021-07" db="EMBL/GenBank/DDBJ databases">
        <title>Paraburkholderia edwinii protects Aspergillus sp. from phenazines by acting as a toxin sponge.</title>
        <authorList>
            <person name="Dahlstrom K.M."/>
            <person name="Newman D.K."/>
        </authorList>
    </citation>
    <scope>NUCLEOTIDE SEQUENCE [LARGE SCALE GENOMIC DNA]</scope>
    <source>
        <strain evidence="1 2">Pe01</strain>
    </source>
</reference>
<dbReference type="InterPro" id="IPR036102">
    <property type="entry name" value="OsmC/Ohrsf"/>
</dbReference>
<evidence type="ECO:0000313" key="1">
    <source>
        <dbReference type="EMBL" id="QYD68031.1"/>
    </source>
</evidence>
<dbReference type="Pfam" id="PF02566">
    <property type="entry name" value="OsmC"/>
    <property type="match status" value="1"/>
</dbReference>
<protein>
    <submittedName>
        <fullName evidence="1">OsmC family protein</fullName>
    </submittedName>
</protein>
<dbReference type="PANTHER" id="PTHR35368:SF1">
    <property type="entry name" value="HYDROPEROXIDE REDUCTASE"/>
    <property type="match status" value="1"/>
</dbReference>
<dbReference type="Proteomes" id="UP000826462">
    <property type="component" value="Chromosome 1"/>
</dbReference>
<dbReference type="PANTHER" id="PTHR35368">
    <property type="entry name" value="HYDROPEROXIDE REDUCTASE"/>
    <property type="match status" value="1"/>
</dbReference>
<dbReference type="Gene3D" id="3.30.300.20">
    <property type="match status" value="1"/>
</dbReference>
<dbReference type="RefSeq" id="WP_219797424.1">
    <property type="nucleotide sequence ID" value="NZ_CP080095.1"/>
</dbReference>
<accession>A0ABX8UGL7</accession>
<dbReference type="InterPro" id="IPR052924">
    <property type="entry name" value="OsmC/Ohr_hydroprdx_reductase"/>
</dbReference>
<keyword evidence="2" id="KW-1185">Reference proteome</keyword>
<name>A0ABX8UGL7_9BURK</name>
<proteinExistence type="predicted"/>
<sequence>MTVSGHPTQGDVVNGINADDVRTLIEDIKANPGQGMTHWRVSSRWQGGTRSQARVDSFDIGGKMVPRSFSIDIDEPAELGGTNTYANPQEYLLAALNACMTVGYAAVCALHGISIRKLEIVTEGDIDLRGFLGIAKDVARGYESLKSRVTIQADASKEQLREIHAMVLASSPNFYNITTAVQMEPTLVVE</sequence>
<dbReference type="InterPro" id="IPR015946">
    <property type="entry name" value="KH_dom-like_a/b"/>
</dbReference>